<evidence type="ECO:0000313" key="1">
    <source>
        <dbReference type="EMBL" id="MCY4747430.1"/>
    </source>
</evidence>
<accession>A0ACC6CGD1</accession>
<gene>
    <name evidence="1" type="ORF">NYO99_20840</name>
</gene>
<reference evidence="1" key="1">
    <citation type="submission" date="2022-08" db="EMBL/GenBank/DDBJ databases">
        <title>Genome sequencing of Pelomonas sp. UHG3.</title>
        <authorList>
            <person name="So Y."/>
        </authorList>
    </citation>
    <scope>NUCLEOTIDE SEQUENCE</scope>
    <source>
        <strain evidence="1">UHG3</strain>
    </source>
</reference>
<sequence length="154" mass="17104">MNVLTFPAKQPTHFAVSVRLRRNASPSDEVGFQRSTEDWLSRHELRAEGSQMRFVVLADRELTPVDQANALLAMLDVSAVRQARVGPIVREGDELEANLSGSYWIEADQHDLTVLAARVLYEAGRLDGDEFLAALGGFVLRVSEVAADDPEDRR</sequence>
<comment type="caution">
    <text evidence="1">The sequence shown here is derived from an EMBL/GenBank/DDBJ whole genome shotgun (WGS) entry which is preliminary data.</text>
</comment>
<proteinExistence type="predicted"/>
<keyword evidence="2" id="KW-1185">Reference proteome</keyword>
<dbReference type="Proteomes" id="UP001076464">
    <property type="component" value="Unassembled WGS sequence"/>
</dbReference>
<evidence type="ECO:0000313" key="2">
    <source>
        <dbReference type="Proteomes" id="UP001076464"/>
    </source>
</evidence>
<name>A0ACC6CGD1_9BURK</name>
<dbReference type="EMBL" id="JAPPUY010000007">
    <property type="protein sequence ID" value="MCY4747430.1"/>
    <property type="molecule type" value="Genomic_DNA"/>
</dbReference>
<organism evidence="1 2">
    <name type="scientific">Roseateles hydrophilus</name>
    <dbReference type="NCBI Taxonomy" id="2975054"/>
    <lineage>
        <taxon>Bacteria</taxon>
        <taxon>Pseudomonadati</taxon>
        <taxon>Pseudomonadota</taxon>
        <taxon>Betaproteobacteria</taxon>
        <taxon>Burkholderiales</taxon>
        <taxon>Sphaerotilaceae</taxon>
        <taxon>Roseateles</taxon>
    </lineage>
</organism>
<protein>
    <submittedName>
        <fullName evidence="1">Uncharacterized protein</fullName>
    </submittedName>
</protein>